<feature type="region of interest" description="Disordered" evidence="1">
    <location>
        <begin position="104"/>
        <end position="123"/>
    </location>
</feature>
<gene>
    <name evidence="2" type="ORF">MOV92_23810</name>
</gene>
<name>A0ABY3XEB6_9GAMM</name>
<proteinExistence type="predicted"/>
<dbReference type="Gene3D" id="2.120.10.30">
    <property type="entry name" value="TolB, C-terminal domain"/>
    <property type="match status" value="1"/>
</dbReference>
<sequence>MGIVSTPHSEVRASVSPDGRRIVWGSSDRPGGPAGRDLWQARRVDGRWQDPEPLSINTPSKDYDPMFSGDGRWLYFFSDRPGGLGNEDLYRAAVLDDGGYGPAENLGPGVNTSGSEWAPAPSRDSQHLMFASDGRGGAGGQDLWIARWDGKAFVDPQPVPGINTEADEFDATWLGDGRAIVFTRSDDVKTKAVRLFVAQCDGSQYGRAELLPLSFNSEDGFTYGPVIDWNKPGELLLNGTAKSPKAGKQDIYRMKAPAVTGQGGCVADAVLKEGRQRALPRIR</sequence>
<feature type="region of interest" description="Disordered" evidence="1">
    <location>
        <begin position="1"/>
        <end position="36"/>
    </location>
</feature>
<dbReference type="Proteomes" id="UP000829194">
    <property type="component" value="Chromosome"/>
</dbReference>
<dbReference type="InterPro" id="IPR011659">
    <property type="entry name" value="WD40"/>
</dbReference>
<dbReference type="SUPFAM" id="SSF82171">
    <property type="entry name" value="DPP6 N-terminal domain-like"/>
    <property type="match status" value="1"/>
</dbReference>
<keyword evidence="3" id="KW-1185">Reference proteome</keyword>
<evidence type="ECO:0000256" key="1">
    <source>
        <dbReference type="SAM" id="MobiDB-lite"/>
    </source>
</evidence>
<dbReference type="InterPro" id="IPR011042">
    <property type="entry name" value="6-blade_b-propeller_TolB-like"/>
</dbReference>
<evidence type="ECO:0000313" key="3">
    <source>
        <dbReference type="Proteomes" id="UP000829194"/>
    </source>
</evidence>
<organism evidence="2 3">
    <name type="scientific">Lysobacter gummosus</name>
    <dbReference type="NCBI Taxonomy" id="262324"/>
    <lineage>
        <taxon>Bacteria</taxon>
        <taxon>Pseudomonadati</taxon>
        <taxon>Pseudomonadota</taxon>
        <taxon>Gammaproteobacteria</taxon>
        <taxon>Lysobacterales</taxon>
        <taxon>Lysobacteraceae</taxon>
        <taxon>Lysobacter</taxon>
    </lineage>
</organism>
<accession>A0ABY3XEB6</accession>
<dbReference type="EMBL" id="CP093547">
    <property type="protein sequence ID" value="UNP29451.1"/>
    <property type="molecule type" value="Genomic_DNA"/>
</dbReference>
<dbReference type="RefSeq" id="WP_237049801.1">
    <property type="nucleotide sequence ID" value="NZ_CP011131.1"/>
</dbReference>
<reference evidence="2 3" key="1">
    <citation type="submission" date="2022-03" db="EMBL/GenBank/DDBJ databases">
        <title>Complete genome sequence of Lysobacter capsici VKM B-2533 and Lysobacter gummosus 10.1.1, promising sources of lytic agents.</title>
        <authorList>
            <person name="Tarlachkov S.V."/>
            <person name="Kudryakova I.V."/>
            <person name="Afoshin A.S."/>
            <person name="Leontyevskaya E.A."/>
            <person name="Leontyevskaya N.V."/>
        </authorList>
    </citation>
    <scope>NUCLEOTIDE SEQUENCE [LARGE SCALE GENOMIC DNA]</scope>
    <source>
        <strain evidence="2 3">10.1.1</strain>
    </source>
</reference>
<protein>
    <submittedName>
        <fullName evidence="2">TolB-like protein</fullName>
    </submittedName>
</protein>
<dbReference type="Pfam" id="PF07676">
    <property type="entry name" value="PD40"/>
    <property type="match status" value="4"/>
</dbReference>
<evidence type="ECO:0000313" key="2">
    <source>
        <dbReference type="EMBL" id="UNP29451.1"/>
    </source>
</evidence>